<evidence type="ECO:0000256" key="1">
    <source>
        <dbReference type="SAM" id="MobiDB-lite"/>
    </source>
</evidence>
<comment type="caution">
    <text evidence="2">The sequence shown here is derived from an EMBL/GenBank/DDBJ whole genome shotgun (WGS) entry which is preliminary data.</text>
</comment>
<feature type="region of interest" description="Disordered" evidence="1">
    <location>
        <begin position="1"/>
        <end position="27"/>
    </location>
</feature>
<dbReference type="Proteomes" id="UP001168620">
    <property type="component" value="Unassembled WGS sequence"/>
</dbReference>
<feature type="compositionally biased region" description="Polar residues" evidence="1">
    <location>
        <begin position="1"/>
        <end position="20"/>
    </location>
</feature>
<name>A0ABT8FGU9_9ACTN</name>
<dbReference type="RefSeq" id="WP_300953018.1">
    <property type="nucleotide sequence ID" value="NZ_JAUHJQ010000005.1"/>
</dbReference>
<protein>
    <recommendedName>
        <fullName evidence="4">DUF222 domain-containing protein</fullName>
    </recommendedName>
</protein>
<sequence length="216" mass="23177">MGGTVPSTNDNVSLNDTTPEQAPPAAAYDGAQHTAAVSARQLTIDEVLNSARLPEKRAEICLRADLQAQYDVLAAELATLVTADGEVIVDDEAAAGEVTAAARARELDDNLASIRAEMEDSMWRPLFRGLSSEDLAVFNKEHRPADPTADMTDYNTRLIAATMTEPTATVDEVQALRRTLGSLAMIKLVRTASEVCVQGGVDVPKSSRLSLRPQEQ</sequence>
<evidence type="ECO:0008006" key="4">
    <source>
        <dbReference type="Google" id="ProtNLM"/>
    </source>
</evidence>
<evidence type="ECO:0000313" key="2">
    <source>
        <dbReference type="EMBL" id="MDN4173916.1"/>
    </source>
</evidence>
<dbReference type="EMBL" id="JAUHJQ010000005">
    <property type="protein sequence ID" value="MDN4173916.1"/>
    <property type="molecule type" value="Genomic_DNA"/>
</dbReference>
<keyword evidence="3" id="KW-1185">Reference proteome</keyword>
<reference evidence="2" key="1">
    <citation type="submission" date="2023-06" db="EMBL/GenBank/DDBJ databases">
        <title>Draft genome sequence of Nocardioides sp. SOB77.</title>
        <authorList>
            <person name="Zhang G."/>
        </authorList>
    </citation>
    <scope>NUCLEOTIDE SEQUENCE</scope>
    <source>
        <strain evidence="2">SOB77</strain>
    </source>
</reference>
<evidence type="ECO:0000313" key="3">
    <source>
        <dbReference type="Proteomes" id="UP001168620"/>
    </source>
</evidence>
<proteinExistence type="predicted"/>
<accession>A0ABT8FGU9</accession>
<organism evidence="2 3">
    <name type="scientific">Nocardioides oceani</name>
    <dbReference type="NCBI Taxonomy" id="3058369"/>
    <lineage>
        <taxon>Bacteria</taxon>
        <taxon>Bacillati</taxon>
        <taxon>Actinomycetota</taxon>
        <taxon>Actinomycetes</taxon>
        <taxon>Propionibacteriales</taxon>
        <taxon>Nocardioidaceae</taxon>
        <taxon>Nocardioides</taxon>
    </lineage>
</organism>
<gene>
    <name evidence="2" type="ORF">QWY28_13225</name>
</gene>